<evidence type="ECO:0000256" key="6">
    <source>
        <dbReference type="ARBA" id="ARBA00034078"/>
    </source>
</evidence>
<organism evidence="8 9">
    <name type="scientific">Paenibacillus macquariensis</name>
    <dbReference type="NCBI Taxonomy" id="948756"/>
    <lineage>
        <taxon>Bacteria</taxon>
        <taxon>Bacillati</taxon>
        <taxon>Bacillota</taxon>
        <taxon>Bacilli</taxon>
        <taxon>Bacillales</taxon>
        <taxon>Paenibacillaceae</taxon>
        <taxon>Paenibacillus</taxon>
    </lineage>
</organism>
<sequence>MKFVIASSVQLMGRTVTKSVEPKLGVSILQHAIAHNVDWQHMCTRGTCARCRCIIEEGAEHLEEPTKAEHARLDPEEIEEGYRLGCQAIVKSSGQITARNKTYF</sequence>
<protein>
    <submittedName>
        <fullName evidence="8">Ferredoxin, 2Fe-2S</fullName>
    </submittedName>
</protein>
<evidence type="ECO:0000256" key="1">
    <source>
        <dbReference type="ARBA" id="ARBA00010914"/>
    </source>
</evidence>
<keyword evidence="9" id="KW-1185">Reference proteome</keyword>
<dbReference type="InterPro" id="IPR012675">
    <property type="entry name" value="Beta-grasp_dom_sf"/>
</dbReference>
<dbReference type="PROSITE" id="PS51085">
    <property type="entry name" value="2FE2S_FER_2"/>
    <property type="match status" value="1"/>
</dbReference>
<dbReference type="Pfam" id="PF00111">
    <property type="entry name" value="Fer2"/>
    <property type="match status" value="1"/>
</dbReference>
<dbReference type="EMBL" id="FTNK01000001">
    <property type="protein sequence ID" value="SIQ31009.1"/>
    <property type="molecule type" value="Genomic_DNA"/>
</dbReference>
<name>A0ABY1JJR6_9BACL</name>
<reference evidence="8 9" key="1">
    <citation type="submission" date="2017-01" db="EMBL/GenBank/DDBJ databases">
        <authorList>
            <person name="Varghese N."/>
            <person name="Submissions S."/>
        </authorList>
    </citation>
    <scope>NUCLEOTIDE SEQUENCE [LARGE SCALE GENOMIC DNA]</scope>
    <source>
        <strain evidence="8 9">ATCC 23464</strain>
    </source>
</reference>
<dbReference type="Gene3D" id="3.10.20.30">
    <property type="match status" value="1"/>
</dbReference>
<feature type="domain" description="2Fe-2S ferredoxin-type" evidence="7">
    <location>
        <begin position="7"/>
        <end position="102"/>
    </location>
</feature>
<comment type="cofactor">
    <cofactor evidence="6">
        <name>[2Fe-2S] cluster</name>
        <dbReference type="ChEBI" id="CHEBI:190135"/>
    </cofactor>
</comment>
<keyword evidence="2" id="KW-0001">2Fe-2S</keyword>
<evidence type="ECO:0000259" key="7">
    <source>
        <dbReference type="PROSITE" id="PS51085"/>
    </source>
</evidence>
<dbReference type="Proteomes" id="UP000186666">
    <property type="component" value="Unassembled WGS sequence"/>
</dbReference>
<dbReference type="InterPro" id="IPR036010">
    <property type="entry name" value="2Fe-2S_ferredoxin-like_sf"/>
</dbReference>
<dbReference type="RefSeq" id="WP_326110713.1">
    <property type="nucleotide sequence ID" value="NZ_FTNK01000001.1"/>
</dbReference>
<dbReference type="PANTHER" id="PTHR23426">
    <property type="entry name" value="FERREDOXIN/ADRENODOXIN"/>
    <property type="match status" value="1"/>
</dbReference>
<keyword evidence="4" id="KW-0408">Iron</keyword>
<gene>
    <name evidence="8" type="ORF">SAMN05421578_101155</name>
</gene>
<keyword evidence="3" id="KW-0479">Metal-binding</keyword>
<evidence type="ECO:0000313" key="8">
    <source>
        <dbReference type="EMBL" id="SIQ31009.1"/>
    </source>
</evidence>
<dbReference type="PANTHER" id="PTHR23426:SF65">
    <property type="entry name" value="FERREDOXIN-2, MITOCHONDRIAL"/>
    <property type="match status" value="1"/>
</dbReference>
<evidence type="ECO:0000256" key="2">
    <source>
        <dbReference type="ARBA" id="ARBA00022714"/>
    </source>
</evidence>
<keyword evidence="5" id="KW-0411">Iron-sulfur</keyword>
<dbReference type="InterPro" id="IPR001041">
    <property type="entry name" value="2Fe-2S_ferredoxin-type"/>
</dbReference>
<dbReference type="SUPFAM" id="SSF54292">
    <property type="entry name" value="2Fe-2S ferredoxin-like"/>
    <property type="match status" value="1"/>
</dbReference>
<dbReference type="InterPro" id="IPR001055">
    <property type="entry name" value="Adrenodoxin-like"/>
</dbReference>
<accession>A0ABY1JJR6</accession>
<evidence type="ECO:0000256" key="3">
    <source>
        <dbReference type="ARBA" id="ARBA00022723"/>
    </source>
</evidence>
<dbReference type="CDD" id="cd00207">
    <property type="entry name" value="fer2"/>
    <property type="match status" value="1"/>
</dbReference>
<comment type="similarity">
    <text evidence="1">Belongs to the adrenodoxin/putidaredoxin family.</text>
</comment>
<proteinExistence type="inferred from homology"/>
<evidence type="ECO:0000256" key="4">
    <source>
        <dbReference type="ARBA" id="ARBA00023004"/>
    </source>
</evidence>
<comment type="caution">
    <text evidence="8">The sequence shown here is derived from an EMBL/GenBank/DDBJ whole genome shotgun (WGS) entry which is preliminary data.</text>
</comment>
<evidence type="ECO:0000313" key="9">
    <source>
        <dbReference type="Proteomes" id="UP000186666"/>
    </source>
</evidence>
<evidence type="ECO:0000256" key="5">
    <source>
        <dbReference type="ARBA" id="ARBA00023014"/>
    </source>
</evidence>